<dbReference type="OrthoDB" id="6269908at2759"/>
<dbReference type="PANTHER" id="PTHR24173">
    <property type="entry name" value="ANKYRIN REPEAT CONTAINING"/>
    <property type="match status" value="1"/>
</dbReference>
<dbReference type="InterPro" id="IPR020859">
    <property type="entry name" value="ROC"/>
</dbReference>
<protein>
    <submittedName>
        <fullName evidence="8">Death-associated protein kinase</fullName>
    </submittedName>
</protein>
<dbReference type="GO" id="GO:0000151">
    <property type="term" value="C:ubiquitin ligase complex"/>
    <property type="evidence" value="ECO:0007669"/>
    <property type="project" value="TreeGrafter"/>
</dbReference>
<feature type="repeat" description="ANK" evidence="5">
    <location>
        <begin position="252"/>
        <end position="284"/>
    </location>
</feature>
<gene>
    <name evidence="8" type="ORF">FBUS_04191</name>
</gene>
<evidence type="ECO:0000259" key="7">
    <source>
        <dbReference type="PROSITE" id="PS51424"/>
    </source>
</evidence>
<dbReference type="InterPro" id="IPR002110">
    <property type="entry name" value="Ankyrin_rpt"/>
</dbReference>
<dbReference type="Gene3D" id="3.40.50.300">
    <property type="entry name" value="P-loop containing nucleotide triphosphate hydrolases"/>
    <property type="match status" value="1"/>
</dbReference>
<dbReference type="InterPro" id="IPR027417">
    <property type="entry name" value="P-loop_NTPase"/>
</dbReference>
<dbReference type="GO" id="GO:0000166">
    <property type="term" value="F:nucleotide binding"/>
    <property type="evidence" value="ECO:0007669"/>
    <property type="project" value="UniProtKB-KW"/>
</dbReference>
<dbReference type="PRINTS" id="PR01415">
    <property type="entry name" value="ANKYRIN"/>
</dbReference>
<dbReference type="GO" id="GO:0016301">
    <property type="term" value="F:kinase activity"/>
    <property type="evidence" value="ECO:0007669"/>
    <property type="project" value="UniProtKB-KW"/>
</dbReference>
<comment type="caution">
    <text evidence="8">The sequence shown here is derived from an EMBL/GenBank/DDBJ whole genome shotgun (WGS) entry which is preliminary data.</text>
</comment>
<dbReference type="InterPro" id="IPR036770">
    <property type="entry name" value="Ankyrin_rpt-contain_sf"/>
</dbReference>
<keyword evidence="2" id="KW-0677">Repeat</keyword>
<dbReference type="AlphaFoldDB" id="A0A8E0VQZ8"/>
<comment type="cofactor">
    <cofactor evidence="1">
        <name>Mg(2+)</name>
        <dbReference type="ChEBI" id="CHEBI:18420"/>
    </cofactor>
</comment>
<evidence type="ECO:0000313" key="9">
    <source>
        <dbReference type="Proteomes" id="UP000728185"/>
    </source>
</evidence>
<dbReference type="PROSITE" id="PS51424">
    <property type="entry name" value="ROC"/>
    <property type="match status" value="1"/>
</dbReference>
<dbReference type="EMBL" id="LUCM01001206">
    <property type="protein sequence ID" value="KAA0199297.1"/>
    <property type="molecule type" value="Genomic_DNA"/>
</dbReference>
<accession>A0A8E0VQZ8</accession>
<dbReference type="PROSITE" id="PS50297">
    <property type="entry name" value="ANK_REP_REGION"/>
    <property type="match status" value="3"/>
</dbReference>
<dbReference type="PROSITE" id="PS50088">
    <property type="entry name" value="ANK_REPEAT"/>
    <property type="match status" value="5"/>
</dbReference>
<feature type="repeat" description="ANK" evidence="5">
    <location>
        <begin position="186"/>
        <end position="218"/>
    </location>
</feature>
<evidence type="ECO:0000256" key="6">
    <source>
        <dbReference type="SAM" id="MobiDB-lite"/>
    </source>
</evidence>
<organism evidence="8 9">
    <name type="scientific">Fasciolopsis buskii</name>
    <dbReference type="NCBI Taxonomy" id="27845"/>
    <lineage>
        <taxon>Eukaryota</taxon>
        <taxon>Metazoa</taxon>
        <taxon>Spiralia</taxon>
        <taxon>Lophotrochozoa</taxon>
        <taxon>Platyhelminthes</taxon>
        <taxon>Trematoda</taxon>
        <taxon>Digenea</taxon>
        <taxon>Plagiorchiida</taxon>
        <taxon>Echinostomata</taxon>
        <taxon>Echinostomatoidea</taxon>
        <taxon>Fasciolidae</taxon>
        <taxon>Fasciolopsis</taxon>
    </lineage>
</organism>
<keyword evidence="8" id="KW-0808">Transferase</keyword>
<dbReference type="SUPFAM" id="SSF48403">
    <property type="entry name" value="Ankyrin repeat"/>
    <property type="match status" value="1"/>
</dbReference>
<keyword evidence="8" id="KW-0418">Kinase</keyword>
<dbReference type="PANTHER" id="PTHR24173:SF74">
    <property type="entry name" value="ANKYRIN REPEAT DOMAIN-CONTAINING PROTEIN 16"/>
    <property type="match status" value="1"/>
</dbReference>
<feature type="region of interest" description="Disordered" evidence="6">
    <location>
        <begin position="1"/>
        <end position="29"/>
    </location>
</feature>
<proteinExistence type="predicted"/>
<dbReference type="Pfam" id="PF12796">
    <property type="entry name" value="Ank_2"/>
    <property type="match status" value="2"/>
</dbReference>
<feature type="repeat" description="ANK" evidence="5">
    <location>
        <begin position="153"/>
        <end position="185"/>
    </location>
</feature>
<keyword evidence="3" id="KW-0547">Nucleotide-binding</keyword>
<dbReference type="GO" id="GO:0006511">
    <property type="term" value="P:ubiquitin-dependent protein catabolic process"/>
    <property type="evidence" value="ECO:0007669"/>
    <property type="project" value="TreeGrafter"/>
</dbReference>
<dbReference type="Gene3D" id="1.25.40.20">
    <property type="entry name" value="Ankyrin repeat-containing domain"/>
    <property type="match status" value="1"/>
</dbReference>
<evidence type="ECO:0000256" key="5">
    <source>
        <dbReference type="PROSITE-ProRule" id="PRU00023"/>
    </source>
</evidence>
<evidence type="ECO:0000256" key="4">
    <source>
        <dbReference type="ARBA" id="ARBA00023043"/>
    </source>
</evidence>
<dbReference type="SMART" id="SM00248">
    <property type="entry name" value="ANK"/>
    <property type="match status" value="6"/>
</dbReference>
<sequence>MEDRQRYSIDNGPPADHGPAENDQEPDDVVLKVKRVTVETSATTGDQSAVPVRKLTDLEAALEAGRLDLADYFWRADHAQRRRGSLDAFDLMRAAIQSRQLSVIRFLTERNIPVVCSNLNGETPLHFAAQLGYLDIVEYLATGGAQIDATDHHENTPLHVACIHGRTKSVMALCGVRASLNMLNDEHRTPLLCAVYEGHRGCAKILLNAGARTDITDQKGNTPVHIATMNNDEPMVQILCKSHAVLDSLNSDGYNALNLAAKLGRLQVVRTLLLYGADPRIKSPNGVTPDVVAFAQGHKKVGMLLTKMKPEKRKIWCEQLLNNKYLIPRIKLKLFGSTMTGKTQLTSSLRAGLLSAFLRKKLSSVGEFTGLTVEQNTRRKVCQLDEWNPECLHENYTRGFEVHITNEFTLWDFSGYNPYYFVYDHFIGDTNCIHLVVFSLLDKPEWRRTSVEFWLNFLYARIVPSKPLVFGGRSLNMGRVILVGTYADCAQCTRDSNGCYVEDDATRMLQEMRQKYEAKLDICHTVFLLNARDATSLELKQLKARLTDWRTEIIQGLPRTNALVNEVTSMIPEWTADMLLQLETWDRFADRVRENVNPLCSEEHVETLVQHLQYAGNVIVIESPSTNMIALNPQWLGTDIIGRMFSGEALHSARITGSYTVDDLQLSVRVVNTANLVLLLEALGLAVCCVVRDEPVVEQRKRRSRKCQTSSENDFFDLASQQTLGGPQTPATKRHVSVYLAAEWANNPDALNQDDIQLEAPRYNRISMSIPPWEPITDADSMRYLGFQISTERSQMMHLISRIQVHLRITAEEIFARNRSIRGGDESKSCFTRWEMSQMKNAFHITMYEGAIEIAATLSEDNQTLQLLARSTPKHARKTFILVHQMISEICDHIHSICPSLLIKGAPLYASDLASHQEVPASWGSEQLVDAFRKLYQRSISTDRTKAVRIVTDLEQENQLLQDLFLGDERIMQEAMNCYQLPLSSLRFPVVHHLAREIDCPRHKEATLIEFVRAMGITSDPEEYVTLVRKGHFSPHAPSFFGSVIHADQIKSTANIGKLIKALGVFENYDMIKCIYQSHLILRLFTR</sequence>
<keyword evidence="9" id="KW-1185">Reference proteome</keyword>
<feature type="domain" description="Roc" evidence="7">
    <location>
        <begin position="323"/>
        <end position="553"/>
    </location>
</feature>
<dbReference type="Proteomes" id="UP000728185">
    <property type="component" value="Unassembled WGS sequence"/>
</dbReference>
<evidence type="ECO:0000313" key="8">
    <source>
        <dbReference type="EMBL" id="KAA0199297.1"/>
    </source>
</evidence>
<reference evidence="8" key="1">
    <citation type="submission" date="2019-05" db="EMBL/GenBank/DDBJ databases">
        <title>Annotation for the trematode Fasciolopsis buski.</title>
        <authorList>
            <person name="Choi Y.-J."/>
        </authorList>
    </citation>
    <scope>NUCLEOTIDE SEQUENCE</scope>
    <source>
        <strain evidence="8">HT</strain>
        <tissue evidence="8">Whole worm</tissue>
    </source>
</reference>
<feature type="repeat" description="ANK" evidence="5">
    <location>
        <begin position="219"/>
        <end position="251"/>
    </location>
</feature>
<dbReference type="Pfam" id="PF13637">
    <property type="entry name" value="Ank_4"/>
    <property type="match status" value="1"/>
</dbReference>
<evidence type="ECO:0000256" key="2">
    <source>
        <dbReference type="ARBA" id="ARBA00022737"/>
    </source>
</evidence>
<name>A0A8E0VQZ8_9TREM</name>
<feature type="repeat" description="ANK" evidence="5">
    <location>
        <begin position="120"/>
        <end position="152"/>
    </location>
</feature>
<evidence type="ECO:0000256" key="3">
    <source>
        <dbReference type="ARBA" id="ARBA00022741"/>
    </source>
</evidence>
<evidence type="ECO:0000256" key="1">
    <source>
        <dbReference type="ARBA" id="ARBA00001946"/>
    </source>
</evidence>
<keyword evidence="4 5" id="KW-0040">ANK repeat</keyword>